<reference evidence="7" key="1">
    <citation type="submission" date="2018-03" db="EMBL/GenBank/DDBJ databases">
        <authorList>
            <person name="Guldener U."/>
        </authorList>
    </citation>
    <scope>NUCLEOTIDE SEQUENCE</scope>
</reference>
<dbReference type="AlphaFoldDB" id="A0AAE8MPG3"/>
<dbReference type="Gene3D" id="3.40.640.10">
    <property type="entry name" value="Type I PLP-dependent aspartate aminotransferase-like (Major domain)"/>
    <property type="match status" value="1"/>
</dbReference>
<keyword evidence="3 7" id="KW-0032">Aminotransferase</keyword>
<protein>
    <submittedName>
        <fullName evidence="7">Related to ARO8 - aromatic amino acid aminotransferase I</fullName>
    </submittedName>
</protein>
<evidence type="ECO:0000256" key="2">
    <source>
        <dbReference type="ARBA" id="ARBA00007441"/>
    </source>
</evidence>
<dbReference type="SUPFAM" id="SSF53383">
    <property type="entry name" value="PLP-dependent transferases"/>
    <property type="match status" value="1"/>
</dbReference>
<dbReference type="CDD" id="cd00609">
    <property type="entry name" value="AAT_like"/>
    <property type="match status" value="1"/>
</dbReference>
<evidence type="ECO:0000259" key="6">
    <source>
        <dbReference type="Pfam" id="PF00155"/>
    </source>
</evidence>
<dbReference type="GO" id="GO:0030170">
    <property type="term" value="F:pyridoxal phosphate binding"/>
    <property type="evidence" value="ECO:0007669"/>
    <property type="project" value="InterPro"/>
</dbReference>
<dbReference type="GO" id="GO:0019878">
    <property type="term" value="P:lysine biosynthetic process via aminoadipic acid"/>
    <property type="evidence" value="ECO:0007669"/>
    <property type="project" value="TreeGrafter"/>
</dbReference>
<comment type="cofactor">
    <cofactor evidence="1">
        <name>pyridoxal 5'-phosphate</name>
        <dbReference type="ChEBI" id="CHEBI:597326"/>
    </cofactor>
</comment>
<dbReference type="PANTHER" id="PTHR42790:SF21">
    <property type="entry name" value="AROMATIC_AMINOADIPATE AMINOTRANSFERASE 1"/>
    <property type="match status" value="1"/>
</dbReference>
<comment type="similarity">
    <text evidence="2">Belongs to the class-I pyridoxal-phosphate-dependent aminotransferase family.</text>
</comment>
<dbReference type="PANTHER" id="PTHR42790">
    <property type="entry name" value="AMINOTRANSFERASE"/>
    <property type="match status" value="1"/>
</dbReference>
<evidence type="ECO:0000256" key="4">
    <source>
        <dbReference type="ARBA" id="ARBA00022679"/>
    </source>
</evidence>
<proteinExistence type="inferred from homology"/>
<dbReference type="GO" id="GO:0047536">
    <property type="term" value="F:2-aminoadipate transaminase activity"/>
    <property type="evidence" value="ECO:0007669"/>
    <property type="project" value="TreeGrafter"/>
</dbReference>
<accession>A0AAE8MPG3</accession>
<dbReference type="Pfam" id="PF00155">
    <property type="entry name" value="Aminotran_1_2"/>
    <property type="match status" value="1"/>
</dbReference>
<evidence type="ECO:0000256" key="5">
    <source>
        <dbReference type="ARBA" id="ARBA00022898"/>
    </source>
</evidence>
<organism evidence="7 8">
    <name type="scientific">Cephalotrichum gorgonifer</name>
    <dbReference type="NCBI Taxonomy" id="2041049"/>
    <lineage>
        <taxon>Eukaryota</taxon>
        <taxon>Fungi</taxon>
        <taxon>Dikarya</taxon>
        <taxon>Ascomycota</taxon>
        <taxon>Pezizomycotina</taxon>
        <taxon>Sordariomycetes</taxon>
        <taxon>Hypocreomycetidae</taxon>
        <taxon>Microascales</taxon>
        <taxon>Microascaceae</taxon>
        <taxon>Cephalotrichum</taxon>
    </lineage>
</organism>
<keyword evidence="4" id="KW-0808">Transferase</keyword>
<dbReference type="EMBL" id="ONZQ02000001">
    <property type="protein sequence ID" value="SPN96953.1"/>
    <property type="molecule type" value="Genomic_DNA"/>
</dbReference>
<evidence type="ECO:0000313" key="7">
    <source>
        <dbReference type="EMBL" id="SPN96953.1"/>
    </source>
</evidence>
<name>A0AAE8MPG3_9PEZI</name>
<dbReference type="InterPro" id="IPR015424">
    <property type="entry name" value="PyrdxlP-dep_Trfase"/>
</dbReference>
<feature type="domain" description="Aminotransferase class I/classII large" evidence="6">
    <location>
        <begin position="173"/>
        <end position="503"/>
    </location>
</feature>
<evidence type="ECO:0000256" key="3">
    <source>
        <dbReference type="ARBA" id="ARBA00022576"/>
    </source>
</evidence>
<sequence>MEPYAARIKDVLERRAKAGRFAPGVAAYSDSDMFKKSPSPDLPKAKRWDDHFTEECKGRKQCVLKQAAKHLNTPGLISLGGGLPSPSYFPFSSLSLSVPTPPDFSSSATAGSSPLRTITIGKNDIAEGKGEYDLAVALNYGQVTGSAQMLRFVTEITEILFAPPYADWGCAQTTGSTGVLETAARMFTERARGDKVLMEEYTYSTAQETMEALGIEVVGVRMDGQGMVPGDLRGTLEGWDVGARGRKPHVLYTVPTGQNPTGATLTPERRREIYDICEEHDIFIIEDDPYYLLQMAPYPPASSPPPAETSSLPSYLSSLPGTFLGIDTSGRVLRLDSFSKVLAPGSRMGWVTASAQVIDRFLRHGESSQGPSGFSQAALHTLLDRTWGHEGFLAWLANLGGEYTGRRNVLLGACGEFLPGVATWDAPSAGMFLWIKLDHTKHPRLADGILAIEDEIFHSCIARGVLVARGSWFRAASDGSEPQALFFRATYAMAGADAIREATRRFGAAVRESFGIKEE</sequence>
<dbReference type="InterPro" id="IPR050859">
    <property type="entry name" value="Class-I_PLP-dep_aminotransf"/>
</dbReference>
<dbReference type="Proteomes" id="UP001187682">
    <property type="component" value="Unassembled WGS sequence"/>
</dbReference>
<dbReference type="GO" id="GO:0006571">
    <property type="term" value="P:tyrosine biosynthetic process"/>
    <property type="evidence" value="ECO:0007669"/>
    <property type="project" value="TreeGrafter"/>
</dbReference>
<dbReference type="InterPro" id="IPR015421">
    <property type="entry name" value="PyrdxlP-dep_Trfase_major"/>
</dbReference>
<dbReference type="InterPro" id="IPR004839">
    <property type="entry name" value="Aminotransferase_I/II_large"/>
</dbReference>
<keyword evidence="8" id="KW-1185">Reference proteome</keyword>
<evidence type="ECO:0000256" key="1">
    <source>
        <dbReference type="ARBA" id="ARBA00001933"/>
    </source>
</evidence>
<evidence type="ECO:0000313" key="8">
    <source>
        <dbReference type="Proteomes" id="UP001187682"/>
    </source>
</evidence>
<dbReference type="GO" id="GO:0009074">
    <property type="term" value="P:aromatic amino acid family catabolic process"/>
    <property type="evidence" value="ECO:0007669"/>
    <property type="project" value="TreeGrafter"/>
</dbReference>
<gene>
    <name evidence="7" type="ORF">DNG_00471</name>
</gene>
<comment type="caution">
    <text evidence="7">The sequence shown here is derived from an EMBL/GenBank/DDBJ whole genome shotgun (WGS) entry which is preliminary data.</text>
</comment>
<dbReference type="GO" id="GO:0008793">
    <property type="term" value="F:aromatic-amino-acid transaminase activity"/>
    <property type="evidence" value="ECO:0007669"/>
    <property type="project" value="TreeGrafter"/>
</dbReference>
<keyword evidence="5" id="KW-0663">Pyridoxal phosphate</keyword>